<keyword evidence="4 6" id="KW-1133">Transmembrane helix</keyword>
<feature type="domain" description="G-protein coupled receptors family 1 profile" evidence="7">
    <location>
        <begin position="100"/>
        <end position="239"/>
    </location>
</feature>
<dbReference type="AlphaFoldDB" id="A0A9J6GN65"/>
<dbReference type="Proteomes" id="UP000821853">
    <property type="component" value="Chromosome 8"/>
</dbReference>
<gene>
    <name evidence="8" type="ORF">HPB48_006114</name>
</gene>
<feature type="transmembrane region" description="Helical" evidence="6">
    <location>
        <begin position="156"/>
        <end position="181"/>
    </location>
</feature>
<keyword evidence="5 6" id="KW-0472">Membrane</keyword>
<accession>A0A9J6GN65</accession>
<feature type="transmembrane region" description="Helical" evidence="6">
    <location>
        <begin position="202"/>
        <end position="223"/>
    </location>
</feature>
<dbReference type="InterPro" id="IPR000276">
    <property type="entry name" value="GPCR_Rhodpsn"/>
</dbReference>
<dbReference type="VEuPathDB" id="VectorBase:HLOH_062000"/>
<dbReference type="PANTHER" id="PTHR46641">
    <property type="entry name" value="FMRFAMIDE RECEPTOR-RELATED"/>
    <property type="match status" value="1"/>
</dbReference>
<dbReference type="Pfam" id="PF00001">
    <property type="entry name" value="7tm_1"/>
    <property type="match status" value="1"/>
</dbReference>
<organism evidence="8 9">
    <name type="scientific">Haemaphysalis longicornis</name>
    <name type="common">Bush tick</name>
    <dbReference type="NCBI Taxonomy" id="44386"/>
    <lineage>
        <taxon>Eukaryota</taxon>
        <taxon>Metazoa</taxon>
        <taxon>Ecdysozoa</taxon>
        <taxon>Arthropoda</taxon>
        <taxon>Chelicerata</taxon>
        <taxon>Arachnida</taxon>
        <taxon>Acari</taxon>
        <taxon>Parasitiformes</taxon>
        <taxon>Ixodida</taxon>
        <taxon>Ixodoidea</taxon>
        <taxon>Ixodidae</taxon>
        <taxon>Haemaphysalinae</taxon>
        <taxon>Haemaphysalis</taxon>
    </lineage>
</organism>
<evidence type="ECO:0000256" key="3">
    <source>
        <dbReference type="ARBA" id="ARBA00022692"/>
    </source>
</evidence>
<dbReference type="PANTHER" id="PTHR46641:SF25">
    <property type="entry name" value="CNMAMIDE RECEPTOR-RELATED"/>
    <property type="match status" value="1"/>
</dbReference>
<dbReference type="GO" id="GO:0016020">
    <property type="term" value="C:membrane"/>
    <property type="evidence" value="ECO:0007669"/>
    <property type="project" value="UniProtKB-SubCell"/>
</dbReference>
<dbReference type="Gene3D" id="1.20.1070.10">
    <property type="entry name" value="Rhodopsin 7-helix transmembrane proteins"/>
    <property type="match status" value="1"/>
</dbReference>
<evidence type="ECO:0000256" key="4">
    <source>
        <dbReference type="ARBA" id="ARBA00022989"/>
    </source>
</evidence>
<reference evidence="8 9" key="1">
    <citation type="journal article" date="2020" name="Cell">
        <title>Large-Scale Comparative Analyses of Tick Genomes Elucidate Their Genetic Diversity and Vector Capacities.</title>
        <authorList>
            <consortium name="Tick Genome and Microbiome Consortium (TIGMIC)"/>
            <person name="Jia N."/>
            <person name="Wang J."/>
            <person name="Shi W."/>
            <person name="Du L."/>
            <person name="Sun Y."/>
            <person name="Zhan W."/>
            <person name="Jiang J.F."/>
            <person name="Wang Q."/>
            <person name="Zhang B."/>
            <person name="Ji P."/>
            <person name="Bell-Sakyi L."/>
            <person name="Cui X.M."/>
            <person name="Yuan T.T."/>
            <person name="Jiang B.G."/>
            <person name="Yang W.F."/>
            <person name="Lam T.T."/>
            <person name="Chang Q.C."/>
            <person name="Ding S.J."/>
            <person name="Wang X.J."/>
            <person name="Zhu J.G."/>
            <person name="Ruan X.D."/>
            <person name="Zhao L."/>
            <person name="Wei J.T."/>
            <person name="Ye R.Z."/>
            <person name="Que T.C."/>
            <person name="Du C.H."/>
            <person name="Zhou Y.H."/>
            <person name="Cheng J.X."/>
            <person name="Dai P.F."/>
            <person name="Guo W.B."/>
            <person name="Han X.H."/>
            <person name="Huang E.J."/>
            <person name="Li L.F."/>
            <person name="Wei W."/>
            <person name="Gao Y.C."/>
            <person name="Liu J.Z."/>
            <person name="Shao H.Z."/>
            <person name="Wang X."/>
            <person name="Wang C.C."/>
            <person name="Yang T.C."/>
            <person name="Huo Q.B."/>
            <person name="Li W."/>
            <person name="Chen H.Y."/>
            <person name="Chen S.E."/>
            <person name="Zhou L.G."/>
            <person name="Ni X.B."/>
            <person name="Tian J.H."/>
            <person name="Sheng Y."/>
            <person name="Liu T."/>
            <person name="Pan Y.S."/>
            <person name="Xia L.Y."/>
            <person name="Li J."/>
            <person name="Zhao F."/>
            <person name="Cao W.C."/>
        </authorList>
    </citation>
    <scope>NUCLEOTIDE SEQUENCE [LARGE SCALE GENOMIC DNA]</scope>
    <source>
        <strain evidence="8">HaeL-2018</strain>
    </source>
</reference>
<dbReference type="GO" id="GO:0004930">
    <property type="term" value="F:G protein-coupled receptor activity"/>
    <property type="evidence" value="ECO:0007669"/>
    <property type="project" value="InterPro"/>
</dbReference>
<evidence type="ECO:0000256" key="5">
    <source>
        <dbReference type="ARBA" id="ARBA00023136"/>
    </source>
</evidence>
<evidence type="ECO:0000256" key="2">
    <source>
        <dbReference type="ARBA" id="ARBA00010663"/>
    </source>
</evidence>
<keyword evidence="9" id="KW-1185">Reference proteome</keyword>
<comment type="similarity">
    <text evidence="2">Belongs to the G-protein coupled receptor 1 family.</text>
</comment>
<sequence length="239" mass="26495">MTSTTVLESMAMDREAARHGSNASEAIYEVASVIVNMTADTFIEATTSAYGGRRRSGNSSSSRRQNRNTAMRSPLSVAIYILDLLNAAYMPIVIYLGLIGNVLSLLTFLFTHLRKRTSSLYMGALAASDSGFLIVLSFTWLSERGINVYQQGLCQLLVFFSSAFSCWSVWLTVSFTAERFVAVRYPLWKLQTSSANIRPRMVIVATALMSAVFNAHLLVFVGVHDGEFPECNLHAEYEK</sequence>
<dbReference type="InterPro" id="IPR052954">
    <property type="entry name" value="GPCR-Ligand_Int"/>
</dbReference>
<keyword evidence="3 6" id="KW-0812">Transmembrane</keyword>
<evidence type="ECO:0000256" key="1">
    <source>
        <dbReference type="ARBA" id="ARBA00004370"/>
    </source>
</evidence>
<evidence type="ECO:0000313" key="8">
    <source>
        <dbReference type="EMBL" id="KAH9379870.1"/>
    </source>
</evidence>
<feature type="transmembrane region" description="Helical" evidence="6">
    <location>
        <begin position="120"/>
        <end position="141"/>
    </location>
</feature>
<name>A0A9J6GN65_HAELO</name>
<evidence type="ECO:0000313" key="9">
    <source>
        <dbReference type="Proteomes" id="UP000821853"/>
    </source>
</evidence>
<dbReference type="PROSITE" id="PS50262">
    <property type="entry name" value="G_PROTEIN_RECEP_F1_2"/>
    <property type="match status" value="1"/>
</dbReference>
<comment type="subcellular location">
    <subcellularLocation>
        <location evidence="1">Membrane</location>
    </subcellularLocation>
</comment>
<dbReference type="OrthoDB" id="9990906at2759"/>
<protein>
    <recommendedName>
        <fullName evidence="7">G-protein coupled receptors family 1 profile domain-containing protein</fullName>
    </recommendedName>
</protein>
<evidence type="ECO:0000256" key="6">
    <source>
        <dbReference type="SAM" id="Phobius"/>
    </source>
</evidence>
<dbReference type="SUPFAM" id="SSF81321">
    <property type="entry name" value="Family A G protein-coupled receptor-like"/>
    <property type="match status" value="1"/>
</dbReference>
<comment type="caution">
    <text evidence="8">The sequence shown here is derived from an EMBL/GenBank/DDBJ whole genome shotgun (WGS) entry which is preliminary data.</text>
</comment>
<dbReference type="InterPro" id="IPR017452">
    <property type="entry name" value="GPCR_Rhodpsn_7TM"/>
</dbReference>
<feature type="transmembrane region" description="Helical" evidence="6">
    <location>
        <begin position="92"/>
        <end position="113"/>
    </location>
</feature>
<evidence type="ECO:0000259" key="7">
    <source>
        <dbReference type="PROSITE" id="PS50262"/>
    </source>
</evidence>
<proteinExistence type="inferred from homology"/>
<dbReference type="EMBL" id="JABSTR010000010">
    <property type="protein sequence ID" value="KAH9379870.1"/>
    <property type="molecule type" value="Genomic_DNA"/>
</dbReference>